<dbReference type="STRING" id="1565605.PG1C_01735"/>
<keyword evidence="2" id="KW-1185">Reference proteome</keyword>
<dbReference type="HOGENOM" id="CLU_1947116_0_0_4"/>
<sequence>MPQDPVDKNLLRMEARRFASRCEGQIASIERADSLREVVRLAGVIHLSYPLSEEPAARDALHHLTLRSEDRARELIRLQLQNYSRVEPYLRDKWRRNMLDSWSNLTGSLAHLRAWAQTRLALVEQQLPD</sequence>
<dbReference type="EMBL" id="CP010554">
    <property type="protein sequence ID" value="AJP47533.1"/>
    <property type="molecule type" value="Genomic_DNA"/>
</dbReference>
<dbReference type="KEGG" id="rbu:PG1C_01735"/>
<reference evidence="1 2" key="1">
    <citation type="journal article" date="2015" name="Genome Announc.">
        <title>Complete Genome Sequence of a Novel Bacterium within the Family Rhodocyclaceae That Degrades Polycyclic Aromatic Hydrocarbons.</title>
        <authorList>
            <person name="Singleton D.R."/>
            <person name="Dickey A.N."/>
            <person name="Scholl E.H."/>
            <person name="Wright F.A."/>
            <person name="Aitken M.D."/>
        </authorList>
    </citation>
    <scope>NUCLEOTIDE SEQUENCE [LARGE SCALE GENOMIC DNA]</scope>
    <source>
        <strain evidence="2">PG1-Ca6</strain>
    </source>
</reference>
<evidence type="ECO:0000313" key="2">
    <source>
        <dbReference type="Proteomes" id="UP000061603"/>
    </source>
</evidence>
<name>A0A0C5J740_9PROT</name>
<organism evidence="1 2">
    <name type="scientific">Rugosibacter aromaticivorans</name>
    <dbReference type="NCBI Taxonomy" id="1565605"/>
    <lineage>
        <taxon>Bacteria</taxon>
        <taxon>Pseudomonadati</taxon>
        <taxon>Pseudomonadota</taxon>
        <taxon>Betaproteobacteria</taxon>
        <taxon>Nitrosomonadales</taxon>
        <taxon>Sterolibacteriaceae</taxon>
        <taxon>Rugosibacter</taxon>
    </lineage>
</organism>
<protein>
    <submittedName>
        <fullName evidence="1">Uncharacterized protein</fullName>
    </submittedName>
</protein>
<dbReference type="AlphaFoldDB" id="A0A0C5J740"/>
<gene>
    <name evidence="1" type="ORF">PG1C_01735</name>
</gene>
<proteinExistence type="predicted"/>
<accession>A0A0C5J740</accession>
<dbReference type="RefSeq" id="WP_202635733.1">
    <property type="nucleotide sequence ID" value="NZ_CP010554.1"/>
</dbReference>
<dbReference type="Proteomes" id="UP000061603">
    <property type="component" value="Chromosome"/>
</dbReference>
<evidence type="ECO:0000313" key="1">
    <source>
        <dbReference type="EMBL" id="AJP47533.1"/>
    </source>
</evidence>